<proteinExistence type="predicted"/>
<sequence>MIHFSTLKEYCEGINIPSPRHHDYDVRSFQENMKTVHHKMSLHKHEFYALALKLEGSGYTKTGNYSTKNLEATLFFNSPYQITYWDILPDWEGYYIMFTEDFYIEKNPTAQIGQEFPFLLVDNTIPLDIAKEDIPTFLSIFKEAFNEYNSGADFNKEIIYHHTKALLYKAARLFKKQINESELQFTQRDGDIILVSRFKNQIETSFHPGQSFENAEPHKVQFYADRLSVHPNHLNALCKRITSHSASELIYKHILSLAKSRLVNTDKSVKEIAFELYYNYPNHFAKFFKKQTGMTPGTFRK</sequence>
<dbReference type="InterPro" id="IPR037923">
    <property type="entry name" value="HTH-like"/>
</dbReference>
<organism evidence="5 6">
    <name type="scientific">Flagellimonas meridianipacifica</name>
    <dbReference type="NCBI Taxonomy" id="1080225"/>
    <lineage>
        <taxon>Bacteria</taxon>
        <taxon>Pseudomonadati</taxon>
        <taxon>Bacteroidota</taxon>
        <taxon>Flavobacteriia</taxon>
        <taxon>Flavobacteriales</taxon>
        <taxon>Flavobacteriaceae</taxon>
        <taxon>Flagellimonas</taxon>
    </lineage>
</organism>
<dbReference type="SUPFAM" id="SSF51215">
    <property type="entry name" value="Regulatory protein AraC"/>
    <property type="match status" value="1"/>
</dbReference>
<dbReference type="PANTHER" id="PTHR43280">
    <property type="entry name" value="ARAC-FAMILY TRANSCRIPTIONAL REGULATOR"/>
    <property type="match status" value="1"/>
</dbReference>
<comment type="caution">
    <text evidence="5">The sequence shown here is derived from an EMBL/GenBank/DDBJ whole genome shotgun (WGS) entry which is preliminary data.</text>
</comment>
<dbReference type="PROSITE" id="PS01124">
    <property type="entry name" value="HTH_ARAC_FAMILY_2"/>
    <property type="match status" value="1"/>
</dbReference>
<dbReference type="InterPro" id="IPR009057">
    <property type="entry name" value="Homeodomain-like_sf"/>
</dbReference>
<dbReference type="SMART" id="SM00342">
    <property type="entry name" value="HTH_ARAC"/>
    <property type="match status" value="1"/>
</dbReference>
<dbReference type="Proteomes" id="UP000237640">
    <property type="component" value="Unassembled WGS sequence"/>
</dbReference>
<accession>A0A2T0M9G5</accession>
<dbReference type="InterPro" id="IPR018060">
    <property type="entry name" value="HTH_AraC"/>
</dbReference>
<feature type="domain" description="HTH araC/xylS-type" evidence="4">
    <location>
        <begin position="196"/>
        <end position="301"/>
    </location>
</feature>
<keyword evidence="3" id="KW-0804">Transcription</keyword>
<reference evidence="5 6" key="1">
    <citation type="submission" date="2018-03" db="EMBL/GenBank/DDBJ databases">
        <title>Genomic Encyclopedia of Archaeal and Bacterial Type Strains, Phase II (KMG-II): from individual species to whole genera.</title>
        <authorList>
            <person name="Goeker M."/>
        </authorList>
    </citation>
    <scope>NUCLEOTIDE SEQUENCE [LARGE SCALE GENOMIC DNA]</scope>
    <source>
        <strain evidence="5 6">DSM 25027</strain>
    </source>
</reference>
<dbReference type="GO" id="GO:0003700">
    <property type="term" value="F:DNA-binding transcription factor activity"/>
    <property type="evidence" value="ECO:0007669"/>
    <property type="project" value="InterPro"/>
</dbReference>
<name>A0A2T0M9G5_9FLAO</name>
<evidence type="ECO:0000256" key="3">
    <source>
        <dbReference type="ARBA" id="ARBA00023163"/>
    </source>
</evidence>
<keyword evidence="1" id="KW-0805">Transcription regulation</keyword>
<dbReference type="SUPFAM" id="SSF46689">
    <property type="entry name" value="Homeodomain-like"/>
    <property type="match status" value="1"/>
</dbReference>
<evidence type="ECO:0000256" key="2">
    <source>
        <dbReference type="ARBA" id="ARBA00023125"/>
    </source>
</evidence>
<dbReference type="Pfam" id="PF12833">
    <property type="entry name" value="HTH_18"/>
    <property type="match status" value="1"/>
</dbReference>
<evidence type="ECO:0000256" key="1">
    <source>
        <dbReference type="ARBA" id="ARBA00023015"/>
    </source>
</evidence>
<evidence type="ECO:0000313" key="6">
    <source>
        <dbReference type="Proteomes" id="UP000237640"/>
    </source>
</evidence>
<keyword evidence="2 5" id="KW-0238">DNA-binding</keyword>
<dbReference type="Gene3D" id="1.10.10.60">
    <property type="entry name" value="Homeodomain-like"/>
    <property type="match status" value="1"/>
</dbReference>
<dbReference type="AlphaFoldDB" id="A0A2T0M9G5"/>
<gene>
    <name evidence="5" type="ORF">CLV81_2573</name>
</gene>
<dbReference type="EMBL" id="PVYX01000002">
    <property type="protein sequence ID" value="PRX54176.1"/>
    <property type="molecule type" value="Genomic_DNA"/>
</dbReference>
<evidence type="ECO:0000259" key="4">
    <source>
        <dbReference type="PROSITE" id="PS01124"/>
    </source>
</evidence>
<protein>
    <submittedName>
        <fullName evidence="5">AraC-like DNA-binding protein</fullName>
    </submittedName>
</protein>
<keyword evidence="6" id="KW-1185">Reference proteome</keyword>
<dbReference type="PANTHER" id="PTHR43280:SF32">
    <property type="entry name" value="TRANSCRIPTIONAL REGULATORY PROTEIN"/>
    <property type="match status" value="1"/>
</dbReference>
<evidence type="ECO:0000313" key="5">
    <source>
        <dbReference type="EMBL" id="PRX54176.1"/>
    </source>
</evidence>
<dbReference type="GO" id="GO:0043565">
    <property type="term" value="F:sequence-specific DNA binding"/>
    <property type="evidence" value="ECO:0007669"/>
    <property type="project" value="InterPro"/>
</dbReference>